<dbReference type="SUPFAM" id="SSF81324">
    <property type="entry name" value="Voltage-gated potassium channels"/>
    <property type="match status" value="1"/>
</dbReference>
<gene>
    <name evidence="3" type="ORF">GUITHDRAFT_112113</name>
</gene>
<accession>L1J038</accession>
<dbReference type="GO" id="GO:0016286">
    <property type="term" value="F:small conductance calcium-activated potassium channel activity"/>
    <property type="evidence" value="ECO:0007669"/>
    <property type="project" value="InterPro"/>
</dbReference>
<dbReference type="Gene3D" id="1.10.287.70">
    <property type="match status" value="1"/>
</dbReference>
<dbReference type="InterPro" id="IPR013099">
    <property type="entry name" value="K_chnl_dom"/>
</dbReference>
<reference evidence="5" key="2">
    <citation type="submission" date="2012-11" db="EMBL/GenBank/DDBJ databases">
        <authorList>
            <person name="Kuo A."/>
            <person name="Curtis B.A."/>
            <person name="Tanifuji G."/>
            <person name="Burki F."/>
            <person name="Gruber A."/>
            <person name="Irimia M."/>
            <person name="Maruyama S."/>
            <person name="Arias M.C."/>
            <person name="Ball S.G."/>
            <person name="Gile G.H."/>
            <person name="Hirakawa Y."/>
            <person name="Hopkins J.F."/>
            <person name="Rensing S.A."/>
            <person name="Schmutz J."/>
            <person name="Symeonidi A."/>
            <person name="Elias M."/>
            <person name="Eveleigh R.J."/>
            <person name="Herman E.K."/>
            <person name="Klute M.J."/>
            <person name="Nakayama T."/>
            <person name="Obornik M."/>
            <person name="Reyes-Prieto A."/>
            <person name="Armbrust E.V."/>
            <person name="Aves S.J."/>
            <person name="Beiko R.G."/>
            <person name="Coutinho P."/>
            <person name="Dacks J.B."/>
            <person name="Durnford D.G."/>
            <person name="Fast N.M."/>
            <person name="Green B.R."/>
            <person name="Grisdale C."/>
            <person name="Hempe F."/>
            <person name="Henrissat B."/>
            <person name="Hoppner M.P."/>
            <person name="Ishida K.-I."/>
            <person name="Kim E."/>
            <person name="Koreny L."/>
            <person name="Kroth P.G."/>
            <person name="Liu Y."/>
            <person name="Malik S.-B."/>
            <person name="Maier U.G."/>
            <person name="McRose D."/>
            <person name="Mock T."/>
            <person name="Neilson J.A."/>
            <person name="Onodera N.T."/>
            <person name="Poole A.M."/>
            <person name="Pritham E.J."/>
            <person name="Richards T.A."/>
            <person name="Rocap G."/>
            <person name="Roy S.W."/>
            <person name="Sarai C."/>
            <person name="Schaack S."/>
            <person name="Shirato S."/>
            <person name="Slamovits C.H."/>
            <person name="Spencer D.F."/>
            <person name="Suzuki S."/>
            <person name="Worden A.Z."/>
            <person name="Zauner S."/>
            <person name="Barry K."/>
            <person name="Bell C."/>
            <person name="Bharti A.K."/>
            <person name="Crow J.A."/>
            <person name="Grimwood J."/>
            <person name="Kramer R."/>
            <person name="Lindquist E."/>
            <person name="Lucas S."/>
            <person name="Salamov A."/>
            <person name="McFadden G.I."/>
            <person name="Lane C.E."/>
            <person name="Keeling P.J."/>
            <person name="Gray M.W."/>
            <person name="Grigoriev I.V."/>
            <person name="Archibald J.M."/>
        </authorList>
    </citation>
    <scope>NUCLEOTIDE SEQUENCE</scope>
    <source>
        <strain evidence="5">CCMP2712</strain>
    </source>
</reference>
<dbReference type="PANTHER" id="PTHR10153">
    <property type="entry name" value="SMALL CONDUCTANCE CALCIUM-ACTIVATED POTASSIUM CHANNEL"/>
    <property type="match status" value="1"/>
</dbReference>
<protein>
    <recommendedName>
        <fullName evidence="2">Potassium channel domain-containing protein</fullName>
    </recommendedName>
</protein>
<name>L1J038_GUITC</name>
<dbReference type="KEGG" id="gtt:GUITHDRAFT_112113"/>
<dbReference type="PRINTS" id="PR00169">
    <property type="entry name" value="KCHANNEL"/>
</dbReference>
<dbReference type="EnsemblProtists" id="EKX41697">
    <property type="protein sequence ID" value="EKX41697"/>
    <property type="gene ID" value="GUITHDRAFT_112113"/>
</dbReference>
<evidence type="ECO:0000313" key="5">
    <source>
        <dbReference type="Proteomes" id="UP000011087"/>
    </source>
</evidence>
<dbReference type="GO" id="GO:0016020">
    <property type="term" value="C:membrane"/>
    <property type="evidence" value="ECO:0007669"/>
    <property type="project" value="InterPro"/>
</dbReference>
<dbReference type="EMBL" id="JH993021">
    <property type="protein sequence ID" value="EKX41697.1"/>
    <property type="molecule type" value="Genomic_DNA"/>
</dbReference>
<dbReference type="eggNOG" id="KOG3684">
    <property type="taxonomic scope" value="Eukaryota"/>
</dbReference>
<dbReference type="RefSeq" id="XP_005828677.1">
    <property type="nucleotide sequence ID" value="XM_005828620.1"/>
</dbReference>
<proteinExistence type="predicted"/>
<feature type="transmembrane region" description="Helical" evidence="1">
    <location>
        <begin position="219"/>
        <end position="248"/>
    </location>
</feature>
<dbReference type="OMA" id="VIFACQI"/>
<sequence>MATKETTPLLGSKTKSSKDDLWDSSMGWFGAGSQKNNVNYWRKQKSMNFVILAAAALIGVLLAVIVNETLWYSAVGFETMETGFTTLLKVLVFATTVVAYIYLYLYYDALIQIKRCEGVELSYGFGIMSLWESRNLLQFLLDALILLPQPFPFVHFSIEIQDIFRDEAPIVYTSDNISMALMFIRIVFLPRLIAEIFLMSREMAVVVARLNNVEIDTWFVIRSLFVANFGTLMVLISVMTVSTSYIMLLCERPYPHADQLSEFGPCLYQTIITMTTVGYGDLVPHTRLGRGVAVINGCAGVVFISLIIQGVVQRVALNAPEAKVMQFIEMNENGREVRNKAAVVVQTVYRQYKLNVEAAGAGRANVRVKVHPKIRNVLTEFRYVNREKKRLSSFKEQHLIHFEQIE</sequence>
<dbReference type="Pfam" id="PF07885">
    <property type="entry name" value="Ion_trans_2"/>
    <property type="match status" value="1"/>
</dbReference>
<keyword evidence="1" id="KW-1133">Transmembrane helix</keyword>
<feature type="transmembrane region" description="Helical" evidence="1">
    <location>
        <begin position="288"/>
        <end position="308"/>
    </location>
</feature>
<keyword evidence="1" id="KW-0812">Transmembrane</keyword>
<dbReference type="GeneID" id="17298403"/>
<organism evidence="3">
    <name type="scientific">Guillardia theta (strain CCMP2712)</name>
    <name type="common">Cryptophyte</name>
    <dbReference type="NCBI Taxonomy" id="905079"/>
    <lineage>
        <taxon>Eukaryota</taxon>
        <taxon>Cryptophyceae</taxon>
        <taxon>Pyrenomonadales</taxon>
        <taxon>Geminigeraceae</taxon>
        <taxon>Guillardia</taxon>
    </lineage>
</organism>
<dbReference type="InterPro" id="IPR015449">
    <property type="entry name" value="K_chnl_Ca-activ_SK"/>
</dbReference>
<feature type="non-terminal residue" evidence="3">
    <location>
        <position position="1"/>
    </location>
</feature>
<keyword evidence="5" id="KW-1185">Reference proteome</keyword>
<evidence type="ECO:0000259" key="2">
    <source>
        <dbReference type="Pfam" id="PF07885"/>
    </source>
</evidence>
<reference evidence="3 5" key="1">
    <citation type="journal article" date="2012" name="Nature">
        <title>Algal genomes reveal evolutionary mosaicism and the fate of nucleomorphs.</title>
        <authorList>
            <consortium name="DOE Joint Genome Institute"/>
            <person name="Curtis B.A."/>
            <person name="Tanifuji G."/>
            <person name="Burki F."/>
            <person name="Gruber A."/>
            <person name="Irimia M."/>
            <person name="Maruyama S."/>
            <person name="Arias M.C."/>
            <person name="Ball S.G."/>
            <person name="Gile G.H."/>
            <person name="Hirakawa Y."/>
            <person name="Hopkins J.F."/>
            <person name="Kuo A."/>
            <person name="Rensing S.A."/>
            <person name="Schmutz J."/>
            <person name="Symeonidi A."/>
            <person name="Elias M."/>
            <person name="Eveleigh R.J."/>
            <person name="Herman E.K."/>
            <person name="Klute M.J."/>
            <person name="Nakayama T."/>
            <person name="Obornik M."/>
            <person name="Reyes-Prieto A."/>
            <person name="Armbrust E.V."/>
            <person name="Aves S.J."/>
            <person name="Beiko R.G."/>
            <person name="Coutinho P."/>
            <person name="Dacks J.B."/>
            <person name="Durnford D.G."/>
            <person name="Fast N.M."/>
            <person name="Green B.R."/>
            <person name="Grisdale C.J."/>
            <person name="Hempel F."/>
            <person name="Henrissat B."/>
            <person name="Hoppner M.P."/>
            <person name="Ishida K."/>
            <person name="Kim E."/>
            <person name="Koreny L."/>
            <person name="Kroth P.G."/>
            <person name="Liu Y."/>
            <person name="Malik S.B."/>
            <person name="Maier U.G."/>
            <person name="McRose D."/>
            <person name="Mock T."/>
            <person name="Neilson J.A."/>
            <person name="Onodera N.T."/>
            <person name="Poole A.M."/>
            <person name="Pritham E.J."/>
            <person name="Richards T.A."/>
            <person name="Rocap G."/>
            <person name="Roy S.W."/>
            <person name="Sarai C."/>
            <person name="Schaack S."/>
            <person name="Shirato S."/>
            <person name="Slamovits C.H."/>
            <person name="Spencer D.F."/>
            <person name="Suzuki S."/>
            <person name="Worden A.Z."/>
            <person name="Zauner S."/>
            <person name="Barry K."/>
            <person name="Bell C."/>
            <person name="Bharti A.K."/>
            <person name="Crow J.A."/>
            <person name="Grimwood J."/>
            <person name="Kramer R."/>
            <person name="Lindquist E."/>
            <person name="Lucas S."/>
            <person name="Salamov A."/>
            <person name="McFadden G.I."/>
            <person name="Lane C.E."/>
            <person name="Keeling P.J."/>
            <person name="Gray M.W."/>
            <person name="Grigoriev I.V."/>
            <person name="Archibald J.M."/>
        </authorList>
    </citation>
    <scope>NUCLEOTIDE SEQUENCE</scope>
    <source>
        <strain evidence="3 5">CCMP2712</strain>
    </source>
</reference>
<evidence type="ECO:0000256" key="1">
    <source>
        <dbReference type="SAM" id="Phobius"/>
    </source>
</evidence>
<dbReference type="HOGENOM" id="CLU_678982_0_0_1"/>
<keyword evidence="1" id="KW-0472">Membrane</keyword>
<feature type="domain" description="Potassium channel" evidence="2">
    <location>
        <begin position="234"/>
        <end position="314"/>
    </location>
</feature>
<evidence type="ECO:0000313" key="4">
    <source>
        <dbReference type="EnsemblProtists" id="EKX41697"/>
    </source>
</evidence>
<dbReference type="OrthoDB" id="73653at2759"/>
<dbReference type="Proteomes" id="UP000011087">
    <property type="component" value="Unassembled WGS sequence"/>
</dbReference>
<reference evidence="4" key="3">
    <citation type="submission" date="2015-06" db="UniProtKB">
        <authorList>
            <consortium name="EnsemblProtists"/>
        </authorList>
    </citation>
    <scope>IDENTIFICATION</scope>
</reference>
<feature type="transmembrane region" description="Helical" evidence="1">
    <location>
        <begin position="49"/>
        <end position="66"/>
    </location>
</feature>
<dbReference type="PaxDb" id="55529-EKX41697"/>
<evidence type="ECO:0000313" key="3">
    <source>
        <dbReference type="EMBL" id="EKX41697.1"/>
    </source>
</evidence>
<feature type="transmembrane region" description="Helical" evidence="1">
    <location>
        <begin position="86"/>
        <end position="105"/>
    </location>
</feature>
<dbReference type="AlphaFoldDB" id="L1J038"/>